<dbReference type="AlphaFoldDB" id="A0A086TIX6"/>
<evidence type="ECO:0000313" key="2">
    <source>
        <dbReference type="EMBL" id="KFH61903.1"/>
    </source>
</evidence>
<proteinExistence type="predicted"/>
<accession>A0A086TIX6</accession>
<feature type="transmembrane region" description="Helical" evidence="1">
    <location>
        <begin position="12"/>
        <end position="32"/>
    </location>
</feature>
<evidence type="ECO:0000313" key="3">
    <source>
        <dbReference type="Proteomes" id="UP000243308"/>
    </source>
</evidence>
<keyword evidence="1" id="KW-0472">Membrane</keyword>
<reference evidence="2 3" key="1">
    <citation type="submission" date="2011-02" db="EMBL/GenBank/DDBJ databases">
        <title>The Genome Sequence of Mortierella verticillata NRRL 6337.</title>
        <authorList>
            <consortium name="The Broad Institute Genome Sequencing Platform"/>
            <person name="Russ C."/>
            <person name="Cuomo C."/>
            <person name="Burger G."/>
            <person name="Gray M.W."/>
            <person name="Holland P.W.H."/>
            <person name="King N."/>
            <person name="Lang F.B.F."/>
            <person name="Roger A.J."/>
            <person name="Ruiz-Trillo I."/>
            <person name="Young S.K."/>
            <person name="Zeng Q."/>
            <person name="Gargeya S."/>
            <person name="Alvarado L."/>
            <person name="Berlin A."/>
            <person name="Chapman S.B."/>
            <person name="Chen Z."/>
            <person name="Freedman E."/>
            <person name="Gellesch M."/>
            <person name="Goldberg J."/>
            <person name="Griggs A."/>
            <person name="Gujja S."/>
            <person name="Heilman E."/>
            <person name="Heiman D."/>
            <person name="Howarth C."/>
            <person name="Mehta T."/>
            <person name="Neiman D."/>
            <person name="Pearson M."/>
            <person name="Roberts A."/>
            <person name="Saif S."/>
            <person name="Shea T."/>
            <person name="Shenoy N."/>
            <person name="Sisk P."/>
            <person name="Stolte C."/>
            <person name="Sykes S."/>
            <person name="White J."/>
            <person name="Yandava C."/>
            <person name="Haas B."/>
            <person name="Nusbaum C."/>
            <person name="Birren B."/>
        </authorList>
    </citation>
    <scope>NUCLEOTIDE SEQUENCE [LARGE SCALE GENOMIC DNA]</scope>
    <source>
        <strain evidence="2 3">NRRL 6337</strain>
    </source>
</reference>
<keyword evidence="3" id="KW-1185">Reference proteome</keyword>
<dbReference type="PANTHER" id="PTHR32212">
    <property type="entry name" value="CYCLIN-LIKE F-BOX"/>
    <property type="match status" value="1"/>
</dbReference>
<organism evidence="2 3">
    <name type="scientific">Podila verticillata NRRL 6337</name>
    <dbReference type="NCBI Taxonomy" id="1069443"/>
    <lineage>
        <taxon>Eukaryota</taxon>
        <taxon>Fungi</taxon>
        <taxon>Fungi incertae sedis</taxon>
        <taxon>Mucoromycota</taxon>
        <taxon>Mortierellomycotina</taxon>
        <taxon>Mortierellomycetes</taxon>
        <taxon>Mortierellales</taxon>
        <taxon>Mortierellaceae</taxon>
        <taxon>Podila</taxon>
    </lineage>
</organism>
<dbReference type="Proteomes" id="UP000243308">
    <property type="component" value="Unassembled WGS sequence"/>
</dbReference>
<keyword evidence="1" id="KW-1133">Transmembrane helix</keyword>
<gene>
    <name evidence="2" type="ORF">MVEG_12237</name>
</gene>
<dbReference type="SUPFAM" id="SSF52047">
    <property type="entry name" value="RNI-like"/>
    <property type="match status" value="1"/>
</dbReference>
<sequence>MIVARVKSDRKALHTLLFISRFFFMAAAPLLYANFLCAHLFKKNEQKRQSKLLELLIASAIHSQRRLSHGEASNSPNGAFSATQFLEGFGLQLVEPVTSSLLQDAIMGTLPTTIDYGLYLKTQLSISIDSHIQGLLTALDLPIDEQQPAPVFELIDVWDEQEHRDCLCERHGVHRRLSILFLQCYPEHITSIEFCVCKAHQFLQLADKLPSLAELTVRRRPAFYIPESHLQNTIAFIFKNRTAFPKKRPLQLRFTSWEWQSWHPSYHVGDFYDDSWEDDHLTGQERRELDRQYQLPRVALYKAAGHPVEMDLSLCPDFYQDAIDDIEVDALERLVDLNRSRFEFGEDPERQAFLQRCQRLKALEIYVDHPEFFSWAVNWNQSGTTPQPETPFNKLRELTLHTCGRYGALEDAMTAFGRTVDTVCFYDHGAHENDQEELSIHVRVGSWNLPSVRVIDISGYCGLGDFSECPLLEKLKVRLFQPSNLDPTDEDDESQDLIAVAPVWNLPCLKTLELYGMAALLFDYNTLGLVPRLESLHLTSDLHVPVDMTQRLPHYNQRLAFPESHDMPTSPIVEHVWKKQWNLPRLQSLILEGPPSSVFCFCWLTGCPMLNTLLLDTRQARQRLPLLSSSKSSAILPEIPPHDRTHTFDEDLGSGLCPEAKPLLCSNLETLTLKGNWEMSQEALVRALVIYVPNLSKLQVERLILGPPKNKSFRHASWLIHAVFRAEDIMKSWRHCDESDGSALKPMSSPECVPKRNKLLWIESPYSLGSDDLDDLGLTCAMMEMLERYKAGSKQVFLMGDKLYVRKEDAF</sequence>
<dbReference type="Gene3D" id="3.80.10.10">
    <property type="entry name" value="Ribonuclease Inhibitor"/>
    <property type="match status" value="1"/>
</dbReference>
<dbReference type="PANTHER" id="PTHR32212:SF234">
    <property type="entry name" value="F-BOX_LRR-REPEAT PROTEIN 13-LIKE"/>
    <property type="match status" value="1"/>
</dbReference>
<dbReference type="EMBL" id="KN042435">
    <property type="protein sequence ID" value="KFH61903.1"/>
    <property type="molecule type" value="Genomic_DNA"/>
</dbReference>
<name>A0A086TIX6_9FUNG</name>
<keyword evidence="1" id="KW-0812">Transmembrane</keyword>
<dbReference type="OrthoDB" id="2414556at2759"/>
<dbReference type="InterPro" id="IPR032675">
    <property type="entry name" value="LRR_dom_sf"/>
</dbReference>
<protein>
    <recommendedName>
        <fullName evidence="4">F-box domain-containing protein</fullName>
    </recommendedName>
</protein>
<evidence type="ECO:0000256" key="1">
    <source>
        <dbReference type="SAM" id="Phobius"/>
    </source>
</evidence>
<evidence type="ECO:0008006" key="4">
    <source>
        <dbReference type="Google" id="ProtNLM"/>
    </source>
</evidence>